<dbReference type="Pfam" id="PF00069">
    <property type="entry name" value="Pkinase"/>
    <property type="match status" value="2"/>
</dbReference>
<dbReference type="PROSITE" id="PS00108">
    <property type="entry name" value="PROTEIN_KINASE_ST"/>
    <property type="match status" value="1"/>
</dbReference>
<keyword evidence="10" id="KW-0723">Serine/threonine-protein kinase</keyword>
<dbReference type="HOGENOM" id="CLU_260415_0_0_0"/>
<gene>
    <name evidence="10" type="ordered locus">Isop_0991</name>
</gene>
<dbReference type="STRING" id="575540.Isop_0991"/>
<dbReference type="RefSeq" id="WP_013563869.1">
    <property type="nucleotide sequence ID" value="NC_014962.1"/>
</dbReference>
<keyword evidence="7" id="KW-0175">Coiled coil</keyword>
<keyword evidence="3 10" id="KW-0418">Kinase</keyword>
<dbReference type="KEGG" id="ipa:Isop_0991"/>
<dbReference type="Gene3D" id="1.10.510.10">
    <property type="entry name" value="Transferase(Phosphotransferase) domain 1"/>
    <property type="match status" value="1"/>
</dbReference>
<dbReference type="GO" id="GO:0004674">
    <property type="term" value="F:protein serine/threonine kinase activity"/>
    <property type="evidence" value="ECO:0007669"/>
    <property type="project" value="UniProtKB-KW"/>
</dbReference>
<dbReference type="OrthoDB" id="9814069at2"/>
<dbReference type="PROSITE" id="PS00107">
    <property type="entry name" value="PROTEIN_KINASE_ATP"/>
    <property type="match status" value="1"/>
</dbReference>
<keyword evidence="2 6" id="KW-0547">Nucleotide-binding</keyword>
<dbReference type="PANTHER" id="PTHR43289">
    <property type="entry name" value="MITOGEN-ACTIVATED PROTEIN KINASE KINASE KINASE 20-RELATED"/>
    <property type="match status" value="1"/>
</dbReference>
<evidence type="ECO:0000313" key="10">
    <source>
        <dbReference type="EMBL" id="ADV61580.1"/>
    </source>
</evidence>
<evidence type="ECO:0000256" key="1">
    <source>
        <dbReference type="ARBA" id="ARBA00022679"/>
    </source>
</evidence>
<dbReference type="Proteomes" id="UP000008631">
    <property type="component" value="Chromosome"/>
</dbReference>
<feature type="binding site" evidence="6">
    <location>
        <position position="184"/>
    </location>
    <ligand>
        <name>ATP</name>
        <dbReference type="ChEBI" id="CHEBI:30616"/>
    </ligand>
</feature>
<dbReference type="SMART" id="SM00220">
    <property type="entry name" value="S_TKc"/>
    <property type="match status" value="1"/>
</dbReference>
<proteinExistence type="predicted"/>
<evidence type="ECO:0000256" key="3">
    <source>
        <dbReference type="ARBA" id="ARBA00022777"/>
    </source>
</evidence>
<dbReference type="InterPro" id="IPR011009">
    <property type="entry name" value="Kinase-like_dom_sf"/>
</dbReference>
<dbReference type="PROSITE" id="PS50005">
    <property type="entry name" value="TPR"/>
    <property type="match status" value="3"/>
</dbReference>
<feature type="repeat" description="TPR" evidence="5">
    <location>
        <begin position="830"/>
        <end position="863"/>
    </location>
</feature>
<accession>E8R3L3</accession>
<feature type="compositionally biased region" description="Polar residues" evidence="8">
    <location>
        <begin position="1"/>
        <end position="10"/>
    </location>
</feature>
<protein>
    <submittedName>
        <fullName evidence="10">Serine/threonine protein kinase</fullName>
    </submittedName>
</protein>
<dbReference type="SUPFAM" id="SSF56112">
    <property type="entry name" value="Protein kinase-like (PK-like)"/>
    <property type="match status" value="1"/>
</dbReference>
<dbReference type="CDD" id="cd14014">
    <property type="entry name" value="STKc_PknB_like"/>
    <property type="match status" value="1"/>
</dbReference>
<evidence type="ECO:0000259" key="9">
    <source>
        <dbReference type="PROSITE" id="PS50011"/>
    </source>
</evidence>
<dbReference type="InterPro" id="IPR000719">
    <property type="entry name" value="Prot_kinase_dom"/>
</dbReference>
<evidence type="ECO:0000256" key="7">
    <source>
        <dbReference type="SAM" id="Coils"/>
    </source>
</evidence>
<name>E8R3L3_ISOPI</name>
<dbReference type="SMART" id="SM00028">
    <property type="entry name" value="TPR"/>
    <property type="match status" value="7"/>
</dbReference>
<dbReference type="GO" id="GO:0005524">
    <property type="term" value="F:ATP binding"/>
    <property type="evidence" value="ECO:0007669"/>
    <property type="project" value="UniProtKB-UniRule"/>
</dbReference>
<dbReference type="InParanoid" id="E8R3L3"/>
<feature type="region of interest" description="Disordered" evidence="8">
    <location>
        <begin position="734"/>
        <end position="758"/>
    </location>
</feature>
<evidence type="ECO:0000256" key="5">
    <source>
        <dbReference type="PROSITE-ProRule" id="PRU00339"/>
    </source>
</evidence>
<evidence type="ECO:0000256" key="6">
    <source>
        <dbReference type="PROSITE-ProRule" id="PRU10141"/>
    </source>
</evidence>
<evidence type="ECO:0000313" key="11">
    <source>
        <dbReference type="Proteomes" id="UP000008631"/>
    </source>
</evidence>
<feature type="coiled-coil region" evidence="7">
    <location>
        <begin position="550"/>
        <end position="614"/>
    </location>
</feature>
<feature type="repeat" description="TPR" evidence="5">
    <location>
        <begin position="796"/>
        <end position="829"/>
    </location>
</feature>
<feature type="compositionally biased region" description="Polar residues" evidence="8">
    <location>
        <begin position="746"/>
        <end position="756"/>
    </location>
</feature>
<feature type="repeat" description="TPR" evidence="5">
    <location>
        <begin position="1109"/>
        <end position="1142"/>
    </location>
</feature>
<dbReference type="Gene3D" id="3.30.200.20">
    <property type="entry name" value="Phosphorylase Kinase, domain 1"/>
    <property type="match status" value="1"/>
</dbReference>
<evidence type="ECO:0000256" key="4">
    <source>
        <dbReference type="ARBA" id="ARBA00022840"/>
    </source>
</evidence>
<keyword evidence="11" id="KW-1185">Reference proteome</keyword>
<dbReference type="eggNOG" id="COG0457">
    <property type="taxonomic scope" value="Bacteria"/>
</dbReference>
<feature type="domain" description="Protein kinase" evidence="9">
    <location>
        <begin position="155"/>
        <end position="476"/>
    </location>
</feature>
<feature type="region of interest" description="Disordered" evidence="8">
    <location>
        <begin position="1"/>
        <end position="101"/>
    </location>
</feature>
<dbReference type="EMBL" id="CP002353">
    <property type="protein sequence ID" value="ADV61580.1"/>
    <property type="molecule type" value="Genomic_DNA"/>
</dbReference>
<dbReference type="InterPro" id="IPR019734">
    <property type="entry name" value="TPR_rpt"/>
</dbReference>
<dbReference type="Gene3D" id="1.25.40.10">
    <property type="entry name" value="Tetratricopeptide repeat domain"/>
    <property type="match status" value="3"/>
</dbReference>
<dbReference type="InterPro" id="IPR008271">
    <property type="entry name" value="Ser/Thr_kinase_AS"/>
</dbReference>
<evidence type="ECO:0000256" key="8">
    <source>
        <dbReference type="SAM" id="MobiDB-lite"/>
    </source>
</evidence>
<reference key="1">
    <citation type="submission" date="2010-11" db="EMBL/GenBank/DDBJ databases">
        <title>The complete sequence of chromosome of Isophaera pallida ATCC 43644.</title>
        <authorList>
            <consortium name="US DOE Joint Genome Institute (JGI-PGF)"/>
            <person name="Lucas S."/>
            <person name="Copeland A."/>
            <person name="Lapidus A."/>
            <person name="Bruce D."/>
            <person name="Goodwin L."/>
            <person name="Pitluck S."/>
            <person name="Kyrpides N."/>
            <person name="Mavromatis K."/>
            <person name="Pagani I."/>
            <person name="Ivanova N."/>
            <person name="Saunders E."/>
            <person name="Brettin T."/>
            <person name="Detter J.C."/>
            <person name="Han C."/>
            <person name="Tapia R."/>
            <person name="Land M."/>
            <person name="Hauser L."/>
            <person name="Markowitz V."/>
            <person name="Cheng J.-F."/>
            <person name="Hugenholtz P."/>
            <person name="Woyke T."/>
            <person name="Wu D."/>
            <person name="Eisen J.A."/>
        </authorList>
    </citation>
    <scope>NUCLEOTIDE SEQUENCE</scope>
    <source>
        <strain>ATCC 43644</strain>
    </source>
</reference>
<keyword evidence="4 6" id="KW-0067">ATP-binding</keyword>
<sequence>MTPEQPTNQILPKEEAGSLSSNEVAHPSPPSQPPAWETGIDSPSYADISRSSSTNGRDREENQTPSNPILNRPEDHRIPESSTSVDPTAIEDLSRSSSQSIYEERQTILGWSSEPAEVSIDPPPDSRPQIPAIAQRLRMRARQRKPDLPRSPRGYQLIKKLGQGGMGVVYLARRLDLDRLVALKMIRRPALAHPDALERMTREARILAKLDHPHIVRIFEIGTHEGLPFLALEYLEGGSLAQHLGGRPMRPRAAAELIALLARAVDAAHAQGIVHRDLKPANVIYNRFGVPKITDFGLAKQFDTRPNDVQLEEPEQPESFDQCIDESATPLDQTSLPSHDDLRVLQPATRFDEDDGEEDASPLQPGQWTLPGDVLGTPSYMAPEQAAGEIDMVGPASDQHALGAMLYEMLTGRPPFSSTTQSGLLFQVVHFDPIAPGRLASVPRDLETICLTCLAKSPKNRYPSVAALVDDLQRFLDGRPIRARRISWMERGFKWARRHPVVTVGLVLATTTLGMLGWTVQNRLLERRQTIGRVQARLEGLTPRIQRLSQTQTASDLAAARQEIDRLQDEVNALRLEVGEEVWKASLAPNAPQLAALERQRAQIESQLRQRERLDAWTRRHAEFQARFEQIIRSDLRFSGPPELDDPAPIRFELLLALDFVAVGQPGRPETLRFDPDLPFDDPSRRELLRGQFRSLMQALAEAVARPTSNEDPAAQARLGLTILERLADPQAQGWKDADPVPLRNHTASADDSMPSNPIPSPGLLARRARLARQAGLAAIEWQSRFDDLWSLPQTAEDYEEAGRIAARRREWSRALDWLRRAVEAEPNRFWSHALIALIHFQLGNSDQAVDAWNTALLINPERPWMLMHRGLALSESALTQTTLLSFTPVDQIEAARQRIERLRRSSEADFLNARIGAEAEGDRRLLFAITLNHGLSLLRHDQFAESRKVLEVAETLWDNQVSAHLAFAEWERRQGNLPAALDRLQRARMVRPDLAEIPRLTARLRREPLWRNDPLNRLQALEDLQTAARLESDPIRRADDLALAAQLFLEDQKPTQALDSATEALRLDPTHPQAALTRLVALMELDRHGELIPLIEPALRDASPRRRAELLKLRGLAHAQLGQFSTAIDDFTQALSLRESEEIVDTDLLRHRGWALLATDSTRLALDDFQAALAQIAQARKTPPVDLLTGTGLALVKRQKVEPALALARQAATLDPQGRSTRLNIAKIQAQAALITMRNALDPSTRDPRRLAHNARLLATQAIQSLQEAAATLAPSMRNDFLMNQLRESSFRALLTRFPELMSRLPIAPTSSP</sequence>
<reference evidence="10 11" key="2">
    <citation type="journal article" date="2011" name="Stand. Genomic Sci.">
        <title>Complete genome sequence of Isosphaera pallida type strain (IS1B).</title>
        <authorList>
            <consortium name="US DOE Joint Genome Institute (JGI-PGF)"/>
            <person name="Goker M."/>
            <person name="Cleland D."/>
            <person name="Saunders E."/>
            <person name="Lapidus A."/>
            <person name="Nolan M."/>
            <person name="Lucas S."/>
            <person name="Hammon N."/>
            <person name="Deshpande S."/>
            <person name="Cheng J.F."/>
            <person name="Tapia R."/>
            <person name="Han C."/>
            <person name="Goodwin L."/>
            <person name="Pitluck S."/>
            <person name="Liolios K."/>
            <person name="Pagani I."/>
            <person name="Ivanova N."/>
            <person name="Mavromatis K."/>
            <person name="Pati A."/>
            <person name="Chen A."/>
            <person name="Palaniappan K."/>
            <person name="Land M."/>
            <person name="Hauser L."/>
            <person name="Chang Y.J."/>
            <person name="Jeffries C.D."/>
            <person name="Detter J.C."/>
            <person name="Beck B."/>
            <person name="Woyke T."/>
            <person name="Bristow J."/>
            <person name="Eisen J.A."/>
            <person name="Markowitz V."/>
            <person name="Hugenholtz P."/>
            <person name="Kyrpides N.C."/>
            <person name="Klenk H.P."/>
        </authorList>
    </citation>
    <scope>NUCLEOTIDE SEQUENCE [LARGE SCALE GENOMIC DNA]</scope>
    <source>
        <strain evidence="11">ATCC 43644 / DSM 9630 / IS1B</strain>
    </source>
</reference>
<dbReference type="InterPro" id="IPR017441">
    <property type="entry name" value="Protein_kinase_ATP_BS"/>
</dbReference>
<keyword evidence="1" id="KW-0808">Transferase</keyword>
<dbReference type="eggNOG" id="COG0515">
    <property type="taxonomic scope" value="Bacteria"/>
</dbReference>
<organism evidence="10 11">
    <name type="scientific">Isosphaera pallida (strain ATCC 43644 / DSM 9630 / IS1B)</name>
    <dbReference type="NCBI Taxonomy" id="575540"/>
    <lineage>
        <taxon>Bacteria</taxon>
        <taxon>Pseudomonadati</taxon>
        <taxon>Planctomycetota</taxon>
        <taxon>Planctomycetia</taxon>
        <taxon>Isosphaerales</taxon>
        <taxon>Isosphaeraceae</taxon>
        <taxon>Isosphaera</taxon>
    </lineage>
</organism>
<dbReference type="PANTHER" id="PTHR43289:SF6">
    <property type="entry name" value="SERINE_THREONINE-PROTEIN KINASE NEKL-3"/>
    <property type="match status" value="1"/>
</dbReference>
<dbReference type="InterPro" id="IPR011990">
    <property type="entry name" value="TPR-like_helical_dom_sf"/>
</dbReference>
<dbReference type="PROSITE" id="PS50011">
    <property type="entry name" value="PROTEIN_KINASE_DOM"/>
    <property type="match status" value="1"/>
</dbReference>
<evidence type="ECO:0000256" key="2">
    <source>
        <dbReference type="ARBA" id="ARBA00022741"/>
    </source>
</evidence>
<keyword evidence="5" id="KW-0802">TPR repeat</keyword>
<dbReference type="SUPFAM" id="SSF48452">
    <property type="entry name" value="TPR-like"/>
    <property type="match status" value="2"/>
</dbReference>